<comment type="cofactor">
    <cofactor evidence="11">
        <name>[4Fe-4S] cluster</name>
        <dbReference type="ChEBI" id="CHEBI:49883"/>
    </cofactor>
    <text evidence="11">Binds 1 or 2 [4Fe-4S] cluster. One cluster is coordinated with 3 cysteines and an exchangeable S-adenosyl-L-methionine.</text>
</comment>
<dbReference type="SFLD" id="SFLDG01061">
    <property type="entry name" value="methylthiotransferase"/>
    <property type="match status" value="1"/>
</dbReference>
<evidence type="ECO:0000259" key="12">
    <source>
        <dbReference type="PROSITE" id="PS50926"/>
    </source>
</evidence>
<comment type="catalytic activity">
    <reaction evidence="10 11">
        <text>N(6)-L-threonylcarbamoyladenosine(37) in tRNA + (sulfur carrier)-SH + AH2 + 2 S-adenosyl-L-methionine = 2-methylsulfanyl-N(6)-L-threonylcarbamoyladenosine(37) in tRNA + (sulfur carrier)-H + 5'-deoxyadenosine + L-methionine + A + S-adenosyl-L-homocysteine + 2 H(+)</text>
        <dbReference type="Rhea" id="RHEA:37075"/>
        <dbReference type="Rhea" id="RHEA-COMP:10163"/>
        <dbReference type="Rhea" id="RHEA-COMP:11092"/>
        <dbReference type="Rhea" id="RHEA-COMP:14737"/>
        <dbReference type="Rhea" id="RHEA-COMP:14739"/>
        <dbReference type="ChEBI" id="CHEBI:13193"/>
        <dbReference type="ChEBI" id="CHEBI:15378"/>
        <dbReference type="ChEBI" id="CHEBI:17319"/>
        <dbReference type="ChEBI" id="CHEBI:17499"/>
        <dbReference type="ChEBI" id="CHEBI:29917"/>
        <dbReference type="ChEBI" id="CHEBI:57844"/>
        <dbReference type="ChEBI" id="CHEBI:57856"/>
        <dbReference type="ChEBI" id="CHEBI:59789"/>
        <dbReference type="ChEBI" id="CHEBI:64428"/>
        <dbReference type="ChEBI" id="CHEBI:74418"/>
        <dbReference type="ChEBI" id="CHEBI:74420"/>
        <dbReference type="EC" id="2.8.4.5"/>
    </reaction>
</comment>
<evidence type="ECO:0000259" key="13">
    <source>
        <dbReference type="PROSITE" id="PS51449"/>
    </source>
</evidence>
<dbReference type="PROSITE" id="PS51918">
    <property type="entry name" value="RADICAL_SAM"/>
    <property type="match status" value="1"/>
</dbReference>
<organism evidence="15">
    <name type="scientific">Thermofilum pendens</name>
    <dbReference type="NCBI Taxonomy" id="2269"/>
    <lineage>
        <taxon>Archaea</taxon>
        <taxon>Thermoproteota</taxon>
        <taxon>Thermoprotei</taxon>
        <taxon>Thermofilales</taxon>
        <taxon>Thermofilaceae</taxon>
        <taxon>Thermofilum</taxon>
    </lineage>
</organism>
<dbReference type="PANTHER" id="PTHR11918">
    <property type="entry name" value="RADICAL SAM PROTEINS"/>
    <property type="match status" value="1"/>
</dbReference>
<evidence type="ECO:0000256" key="6">
    <source>
        <dbReference type="ARBA" id="ARBA00022694"/>
    </source>
</evidence>
<keyword evidence="7 11" id="KW-0479">Metal-binding</keyword>
<evidence type="ECO:0000256" key="11">
    <source>
        <dbReference type="RuleBase" id="RU368081"/>
    </source>
</evidence>
<evidence type="ECO:0000256" key="8">
    <source>
        <dbReference type="ARBA" id="ARBA00023004"/>
    </source>
</evidence>
<keyword evidence="8 11" id="KW-0408">Iron</keyword>
<dbReference type="GO" id="GO:0035598">
    <property type="term" value="F:tRNA (N(6)-L-threonylcarbamoyladenosine(37)-C(2))-methylthiotransferase activity"/>
    <property type="evidence" value="ECO:0007669"/>
    <property type="project" value="UniProtKB-UniRule"/>
</dbReference>
<protein>
    <recommendedName>
        <fullName evidence="11">tRNA-t(6)A37 methylthiotransferase</fullName>
        <ecNumber evidence="11">2.8.4.5</ecNumber>
    </recommendedName>
</protein>
<dbReference type="Gene3D" id="3.40.50.12160">
    <property type="entry name" value="Methylthiotransferase, N-terminal domain"/>
    <property type="match status" value="1"/>
</dbReference>
<dbReference type="NCBIfam" id="TIGR01578">
    <property type="entry name" value="MiaB-like-B"/>
    <property type="match status" value="1"/>
</dbReference>
<dbReference type="InterPro" id="IPR013848">
    <property type="entry name" value="Methylthiotransferase_N"/>
</dbReference>
<accession>A0A7C4FDQ5</accession>
<sequence length="428" mass="48508">MGKKRVYMETYGCWLNRGEGELAKTILREKGYEIVNTPSPADIVVVNTCAVRGDTERNMLARLEELRKLAPEARFVVTGCLVNVRPKSILEILPGASLLEPDAVTKIGEVLERDEPVYILRKYERDLSLLPKYREGPTYVIPIQSGCMGSCSFCVEWVARGRRVKSYPVELVVNAVKEAVSRGVREVYLTGQDIASYGLDIGTSLPELLKTLLEEVPGYYRVRVGMMEPSMLRRFVDRLAPLFKDPRLYKYFHVPVQHGDDRVLSLMNRKYTVNEYKSLIRRIREEVGLSSVVTDIVVGFPGETEEAFQNTLRLLEEIMFDKVHIARYTLRPFTKGYLLPGVPEPVKKRRSRLASELALRISGEVNKKYEGMLAEVLVNGASFRGDAAGRTPEYKLVIMKDYDLKVGDLVKVRITKSTPLHLEGEVVD</sequence>
<comment type="function">
    <text evidence="1 11">Catalyzes the methylthiolation of N6-threonylcarbamoyladenosine (t(6)A), leading to the formation of 2-methylthio-N6-threonylcarbamoyladenosine (ms(2)t(6)A) at position 37 in tRNAs that read codons beginning with adenine.</text>
</comment>
<dbReference type="EMBL" id="DTFI01000090">
    <property type="protein sequence ID" value="HGI43508.1"/>
    <property type="molecule type" value="Genomic_DNA"/>
</dbReference>
<dbReference type="Gene3D" id="3.80.30.20">
    <property type="entry name" value="tm_1862 like domain"/>
    <property type="match status" value="1"/>
</dbReference>
<dbReference type="InterPro" id="IPR005839">
    <property type="entry name" value="Methylthiotransferase"/>
</dbReference>
<keyword evidence="5 11" id="KW-0949">S-adenosyl-L-methionine</keyword>
<dbReference type="CDD" id="cd01335">
    <property type="entry name" value="Radical_SAM"/>
    <property type="match status" value="1"/>
</dbReference>
<dbReference type="FunFam" id="3.40.50.12160:FF:000003">
    <property type="entry name" value="CDK5 regulatory subunit-associated protein 1"/>
    <property type="match status" value="1"/>
</dbReference>
<keyword evidence="4 11" id="KW-0808">Transferase</keyword>
<feature type="domain" description="TRAM" evidence="12">
    <location>
        <begin position="367"/>
        <end position="428"/>
    </location>
</feature>
<dbReference type="InterPro" id="IPR058240">
    <property type="entry name" value="rSAM_sf"/>
</dbReference>
<dbReference type="InterPro" id="IPR038135">
    <property type="entry name" value="Methylthiotransferase_N_sf"/>
</dbReference>
<name>A0A7C4FDQ5_THEPE</name>
<evidence type="ECO:0000256" key="1">
    <source>
        <dbReference type="ARBA" id="ARBA00002399"/>
    </source>
</evidence>
<dbReference type="AlphaFoldDB" id="A0A7C4FDQ5"/>
<evidence type="ECO:0000256" key="2">
    <source>
        <dbReference type="ARBA" id="ARBA00008616"/>
    </source>
</evidence>
<evidence type="ECO:0000256" key="7">
    <source>
        <dbReference type="ARBA" id="ARBA00022723"/>
    </source>
</evidence>
<dbReference type="InterPro" id="IPR002792">
    <property type="entry name" value="TRAM_dom"/>
</dbReference>
<evidence type="ECO:0000256" key="5">
    <source>
        <dbReference type="ARBA" id="ARBA00022691"/>
    </source>
</evidence>
<dbReference type="SUPFAM" id="SSF102114">
    <property type="entry name" value="Radical SAM enzymes"/>
    <property type="match status" value="1"/>
</dbReference>
<evidence type="ECO:0000256" key="4">
    <source>
        <dbReference type="ARBA" id="ARBA00022679"/>
    </source>
</evidence>
<evidence type="ECO:0000256" key="10">
    <source>
        <dbReference type="ARBA" id="ARBA00051661"/>
    </source>
</evidence>
<reference evidence="15" key="1">
    <citation type="journal article" date="2020" name="mSystems">
        <title>Genome- and Community-Level Interaction Insights into Carbon Utilization and Element Cycling Functions of Hydrothermarchaeota in Hydrothermal Sediment.</title>
        <authorList>
            <person name="Zhou Z."/>
            <person name="Liu Y."/>
            <person name="Xu W."/>
            <person name="Pan J."/>
            <person name="Luo Z.H."/>
            <person name="Li M."/>
        </authorList>
    </citation>
    <scope>NUCLEOTIDE SEQUENCE [LARGE SCALE GENOMIC DNA]</scope>
    <source>
        <strain evidence="15">SpSt-735</strain>
    </source>
</reference>
<dbReference type="Pfam" id="PF00919">
    <property type="entry name" value="UPF0004"/>
    <property type="match status" value="1"/>
</dbReference>
<dbReference type="EC" id="2.8.4.5" evidence="11"/>
<dbReference type="SMART" id="SM00729">
    <property type="entry name" value="Elp3"/>
    <property type="match status" value="1"/>
</dbReference>
<gene>
    <name evidence="15" type="ORF">ENV17_03875</name>
</gene>
<dbReference type="SFLD" id="SFLDG01082">
    <property type="entry name" value="B12-binding_domain_containing"/>
    <property type="match status" value="1"/>
</dbReference>
<feature type="domain" description="Radical SAM core" evidence="14">
    <location>
        <begin position="133"/>
        <end position="364"/>
    </location>
</feature>
<dbReference type="InterPro" id="IPR007197">
    <property type="entry name" value="rSAM"/>
</dbReference>
<dbReference type="Pfam" id="PF04055">
    <property type="entry name" value="Radical_SAM"/>
    <property type="match status" value="1"/>
</dbReference>
<dbReference type="GO" id="GO:0046872">
    <property type="term" value="F:metal ion binding"/>
    <property type="evidence" value="ECO:0007669"/>
    <property type="project" value="UniProtKB-UniRule"/>
</dbReference>
<proteinExistence type="inferred from homology"/>
<dbReference type="InterPro" id="IPR006638">
    <property type="entry name" value="Elp3/MiaA/NifB-like_rSAM"/>
</dbReference>
<evidence type="ECO:0000256" key="3">
    <source>
        <dbReference type="ARBA" id="ARBA00022485"/>
    </source>
</evidence>
<dbReference type="FunFam" id="3.80.30.20:FF:000002">
    <property type="entry name" value="threonylcarbamoyladenosine tRNA methylthiotransferase isoform X2"/>
    <property type="match status" value="1"/>
</dbReference>
<comment type="similarity">
    <text evidence="2 11">Belongs to the methylthiotransferase family. CDKAL1 subfamily.</text>
</comment>
<keyword evidence="9 11" id="KW-0411">Iron-sulfur</keyword>
<dbReference type="PROSITE" id="PS51449">
    <property type="entry name" value="MTTASE_N"/>
    <property type="match status" value="1"/>
</dbReference>
<dbReference type="Pfam" id="PF01938">
    <property type="entry name" value="TRAM"/>
    <property type="match status" value="1"/>
</dbReference>
<comment type="caution">
    <text evidence="15">The sequence shown here is derived from an EMBL/GenBank/DDBJ whole genome shotgun (WGS) entry which is preliminary data.</text>
</comment>
<evidence type="ECO:0000259" key="14">
    <source>
        <dbReference type="PROSITE" id="PS51918"/>
    </source>
</evidence>
<evidence type="ECO:0000313" key="15">
    <source>
        <dbReference type="EMBL" id="HGI43508.1"/>
    </source>
</evidence>
<keyword evidence="6 11" id="KW-0819">tRNA processing</keyword>
<evidence type="ECO:0000256" key="9">
    <source>
        <dbReference type="ARBA" id="ARBA00023014"/>
    </source>
</evidence>
<dbReference type="GO" id="GO:0051539">
    <property type="term" value="F:4 iron, 4 sulfur cluster binding"/>
    <property type="evidence" value="ECO:0007669"/>
    <property type="project" value="UniProtKB-UniRule"/>
</dbReference>
<dbReference type="InterPro" id="IPR006466">
    <property type="entry name" value="MiaB-like_arc_euk"/>
</dbReference>
<feature type="domain" description="MTTase N-terminal" evidence="13">
    <location>
        <begin position="4"/>
        <end position="116"/>
    </location>
</feature>
<dbReference type="PROSITE" id="PS50926">
    <property type="entry name" value="TRAM"/>
    <property type="match status" value="1"/>
</dbReference>
<keyword evidence="3 11" id="KW-0004">4Fe-4S</keyword>
<dbReference type="PANTHER" id="PTHR11918:SF45">
    <property type="entry name" value="THREONYLCARBAMOYLADENOSINE TRNA METHYLTHIOTRANSFERASE"/>
    <property type="match status" value="1"/>
</dbReference>
<dbReference type="NCBIfam" id="TIGR00089">
    <property type="entry name" value="MiaB/RimO family radical SAM methylthiotransferase"/>
    <property type="match status" value="1"/>
</dbReference>
<dbReference type="InterPro" id="IPR023404">
    <property type="entry name" value="rSAM_horseshoe"/>
</dbReference>
<dbReference type="SFLD" id="SFLDS00029">
    <property type="entry name" value="Radical_SAM"/>
    <property type="match status" value="1"/>
</dbReference>